<keyword evidence="3" id="KW-1185">Reference proteome</keyword>
<dbReference type="Proteomes" id="UP000291088">
    <property type="component" value="Unassembled WGS sequence"/>
</dbReference>
<accession>A0A4Q2TGI2</accession>
<dbReference type="AlphaFoldDB" id="A0A4Q2TGI2"/>
<comment type="caution">
    <text evidence="2">The sequence shown here is derived from an EMBL/GenBank/DDBJ whole genome shotgun (WGS) entry which is preliminary data.</text>
</comment>
<gene>
    <name evidence="2" type="ORF">EUU22_05800</name>
</gene>
<protein>
    <submittedName>
        <fullName evidence="2">Uncharacterized protein</fullName>
    </submittedName>
</protein>
<keyword evidence="1" id="KW-0732">Signal</keyword>
<evidence type="ECO:0000313" key="3">
    <source>
        <dbReference type="Proteomes" id="UP000291088"/>
    </source>
</evidence>
<feature type="signal peptide" evidence="1">
    <location>
        <begin position="1"/>
        <end position="31"/>
    </location>
</feature>
<dbReference type="EMBL" id="SDVB01000170">
    <property type="protein sequence ID" value="RYC17498.1"/>
    <property type="molecule type" value="Genomic_DNA"/>
</dbReference>
<reference evidence="2 3" key="1">
    <citation type="submission" date="2019-01" db="EMBL/GenBank/DDBJ databases">
        <authorList>
            <person name="Deng T."/>
        </authorList>
    </citation>
    <scope>NUCLEOTIDE SEQUENCE [LARGE SCALE GENOMIC DNA]</scope>
    <source>
        <strain evidence="2 3">F8825</strain>
    </source>
</reference>
<evidence type="ECO:0000256" key="1">
    <source>
        <dbReference type="SAM" id="SignalP"/>
    </source>
</evidence>
<dbReference type="InterPro" id="IPR006311">
    <property type="entry name" value="TAT_signal"/>
</dbReference>
<organism evidence="2 3">
    <name type="scientific">Ciceribacter ferrooxidans</name>
    <dbReference type="NCBI Taxonomy" id="2509717"/>
    <lineage>
        <taxon>Bacteria</taxon>
        <taxon>Pseudomonadati</taxon>
        <taxon>Pseudomonadota</taxon>
        <taxon>Alphaproteobacteria</taxon>
        <taxon>Hyphomicrobiales</taxon>
        <taxon>Rhizobiaceae</taxon>
        <taxon>Ciceribacter</taxon>
    </lineage>
</organism>
<proteinExistence type="predicted"/>
<name>A0A4Q2TGI2_9HYPH</name>
<sequence>MSILRSGNRRRFRRTCGVLCASLLAGFPAAAGPLADTAKLAEEKAAAGDVISAYETIAEATADFSMALPLTVKKAVFVAGKPTAYGAYDERSDSVFKAGEPLVTYVELLGLDWKPVEGGKRQSNFTVDLAITDTSGQTLASQENFGNFTFTGFVRNQEIFTHLTLDVSGADPGDYVLRYTIKDTVGGSTAKVEQPFTLAGE</sequence>
<evidence type="ECO:0000313" key="2">
    <source>
        <dbReference type="EMBL" id="RYC17498.1"/>
    </source>
</evidence>
<dbReference type="PROSITE" id="PS51318">
    <property type="entry name" value="TAT"/>
    <property type="match status" value="1"/>
</dbReference>
<feature type="chain" id="PRO_5020241636" evidence="1">
    <location>
        <begin position="32"/>
        <end position="201"/>
    </location>
</feature>
<dbReference type="RefSeq" id="WP_129331108.1">
    <property type="nucleotide sequence ID" value="NZ_SDVB01000170.1"/>
</dbReference>
<dbReference type="OrthoDB" id="8444059at2"/>